<evidence type="ECO:0000313" key="2">
    <source>
        <dbReference type="Proteomes" id="UP000512322"/>
    </source>
</evidence>
<protein>
    <recommendedName>
        <fullName evidence="3">Prophage protein</fullName>
    </recommendedName>
</protein>
<dbReference type="RefSeq" id="WP_306163294.1">
    <property type="nucleotide sequence ID" value="NZ_JAUEKH010000334.1"/>
</dbReference>
<evidence type="ECO:0000313" key="1">
    <source>
        <dbReference type="EMBL" id="QMF66453.1"/>
    </source>
</evidence>
<reference evidence="1 2" key="1">
    <citation type="submission" date="2020-06" db="EMBL/GenBank/DDBJ databases">
        <title>REHAB project genomes.</title>
        <authorList>
            <person name="Shaw L.P."/>
        </authorList>
    </citation>
    <scope>NUCLEOTIDE SEQUENCE [LARGE SCALE GENOMIC DNA]</scope>
    <source>
        <strain evidence="1 2">RHB30-C10</strain>
    </source>
</reference>
<organism evidence="1 2">
    <name type="scientific">Escherichia coli</name>
    <dbReference type="NCBI Taxonomy" id="562"/>
    <lineage>
        <taxon>Bacteria</taxon>
        <taxon>Pseudomonadati</taxon>
        <taxon>Pseudomonadota</taxon>
        <taxon>Gammaproteobacteria</taxon>
        <taxon>Enterobacterales</taxon>
        <taxon>Enterobacteriaceae</taxon>
        <taxon>Escherichia</taxon>
    </lineage>
</organism>
<proteinExistence type="predicted"/>
<accession>A0A7H9S347</accession>
<dbReference type="Proteomes" id="UP000512322">
    <property type="component" value="Chromosome"/>
</dbReference>
<evidence type="ECO:0008006" key="3">
    <source>
        <dbReference type="Google" id="ProtNLM"/>
    </source>
</evidence>
<dbReference type="EMBL" id="CP057293">
    <property type="protein sequence ID" value="QMF66453.1"/>
    <property type="molecule type" value="Genomic_DNA"/>
</dbReference>
<gene>
    <name evidence="1" type="ORF">HVY77_05105</name>
</gene>
<dbReference type="AlphaFoldDB" id="A0A7H9S347"/>
<name>A0A7H9S347_ECOLX</name>
<sequence length="71" mass="7834">MNEIPFDVLIHSENALNRALEMKAVLIKLTEVHAEQGGGGDLFSAFSTLLTPVIDELNAVMEIHDKTRAEE</sequence>